<evidence type="ECO:0000313" key="8">
    <source>
        <dbReference type="Proteomes" id="UP000192815"/>
    </source>
</evidence>
<name>A0A1X0N154_9PSED</name>
<evidence type="ECO:0000256" key="2">
    <source>
        <dbReference type="ARBA" id="ARBA00023015"/>
    </source>
</evidence>
<evidence type="ECO:0000256" key="1">
    <source>
        <dbReference type="ARBA" id="ARBA00010641"/>
    </source>
</evidence>
<dbReference type="GO" id="GO:0016987">
    <property type="term" value="F:sigma factor activity"/>
    <property type="evidence" value="ECO:0007669"/>
    <property type="project" value="UniProtKB-KW"/>
</dbReference>
<evidence type="ECO:0000259" key="6">
    <source>
        <dbReference type="Pfam" id="PF08281"/>
    </source>
</evidence>
<dbReference type="Proteomes" id="UP000192815">
    <property type="component" value="Unassembled WGS sequence"/>
</dbReference>
<reference evidence="8" key="1">
    <citation type="submission" date="2017-02" db="EMBL/GenBank/DDBJ databases">
        <title>Pseudomonas floridae sp. nov., a novel pathogenic bacterial species isolated from tomato.</title>
        <authorList>
            <person name="Timilsina S."/>
            <person name="Vallad G.E."/>
            <person name="Jones J.B."/>
        </authorList>
    </citation>
    <scope>NUCLEOTIDE SEQUENCE [LARGE SCALE GENOMIC DNA]</scope>
    <source>
        <strain evidence="8">GEV388</strain>
    </source>
</reference>
<dbReference type="SUPFAM" id="SSF88946">
    <property type="entry name" value="Sigma2 domain of RNA polymerase sigma factors"/>
    <property type="match status" value="1"/>
</dbReference>
<organism evidence="7 8">
    <name type="scientific">Pseudomonas floridensis</name>
    <dbReference type="NCBI Taxonomy" id="1958950"/>
    <lineage>
        <taxon>Bacteria</taxon>
        <taxon>Pseudomonadati</taxon>
        <taxon>Pseudomonadota</taxon>
        <taxon>Gammaproteobacteria</taxon>
        <taxon>Pseudomonadales</taxon>
        <taxon>Pseudomonadaceae</taxon>
        <taxon>Pseudomonas</taxon>
    </lineage>
</organism>
<dbReference type="PANTHER" id="PTHR43133:SF63">
    <property type="entry name" value="RNA POLYMERASE SIGMA FACTOR FECI-RELATED"/>
    <property type="match status" value="1"/>
</dbReference>
<dbReference type="EMBL" id="MUIO01000089">
    <property type="protein sequence ID" value="ORC57225.1"/>
    <property type="molecule type" value="Genomic_DNA"/>
</dbReference>
<feature type="domain" description="RNA polymerase sigma factor 70 region 4 type 2" evidence="6">
    <location>
        <begin position="111"/>
        <end position="163"/>
    </location>
</feature>
<dbReference type="GO" id="GO:0006352">
    <property type="term" value="P:DNA-templated transcription initiation"/>
    <property type="evidence" value="ECO:0007669"/>
    <property type="project" value="InterPro"/>
</dbReference>
<proteinExistence type="inferred from homology"/>
<dbReference type="NCBIfam" id="TIGR02937">
    <property type="entry name" value="sigma70-ECF"/>
    <property type="match status" value="1"/>
</dbReference>
<dbReference type="GO" id="GO:0003677">
    <property type="term" value="F:DNA binding"/>
    <property type="evidence" value="ECO:0007669"/>
    <property type="project" value="InterPro"/>
</dbReference>
<dbReference type="Gene3D" id="1.10.1740.10">
    <property type="match status" value="1"/>
</dbReference>
<evidence type="ECO:0000256" key="4">
    <source>
        <dbReference type="ARBA" id="ARBA00023163"/>
    </source>
</evidence>
<dbReference type="AlphaFoldDB" id="A0A1X0N154"/>
<dbReference type="RefSeq" id="WP_083185132.1">
    <property type="nucleotide sequence ID" value="NZ_CBCRZR010000001.1"/>
</dbReference>
<comment type="similarity">
    <text evidence="1">Belongs to the sigma-70 factor family. ECF subfamily.</text>
</comment>
<dbReference type="NCBIfam" id="NF009180">
    <property type="entry name" value="PRK12528.1"/>
    <property type="match status" value="1"/>
</dbReference>
<feature type="domain" description="RNA polymerase sigma-70 region 2" evidence="5">
    <location>
        <begin position="15"/>
        <end position="80"/>
    </location>
</feature>
<dbReference type="Pfam" id="PF08281">
    <property type="entry name" value="Sigma70_r4_2"/>
    <property type="match status" value="1"/>
</dbReference>
<keyword evidence="8" id="KW-1185">Reference proteome</keyword>
<dbReference type="Gene3D" id="1.10.10.10">
    <property type="entry name" value="Winged helix-like DNA-binding domain superfamily/Winged helix DNA-binding domain"/>
    <property type="match status" value="1"/>
</dbReference>
<gene>
    <name evidence="7" type="ORF">BZK31_21210</name>
</gene>
<sequence>MPTAHPALNHTVDGLFRAHNAWLTGWLRRRLGCPHSAADLAQDTFIKVLGARDTQQIVEPRAFLTTIARRVLCNHYRRQDLERAYYQALAELPECVAPSEEERAIILETLVELDQLLDDLPLAVKRAFLMSQVDGLSHGEIAAALGISIATVKRHLNKAALRCYFAL</sequence>
<comment type="caution">
    <text evidence="7">The sequence shown here is derived from an EMBL/GenBank/DDBJ whole genome shotgun (WGS) entry which is preliminary data.</text>
</comment>
<dbReference type="STRING" id="1958950.BZK31_21210"/>
<evidence type="ECO:0000256" key="3">
    <source>
        <dbReference type="ARBA" id="ARBA00023082"/>
    </source>
</evidence>
<dbReference type="Pfam" id="PF04542">
    <property type="entry name" value="Sigma70_r2"/>
    <property type="match status" value="1"/>
</dbReference>
<dbReference type="PANTHER" id="PTHR43133">
    <property type="entry name" value="RNA POLYMERASE ECF-TYPE SIGMA FACTO"/>
    <property type="match status" value="1"/>
</dbReference>
<protein>
    <submittedName>
        <fullName evidence="7">RNA polymerase subunit sigma</fullName>
    </submittedName>
</protein>
<dbReference type="InterPro" id="IPR013249">
    <property type="entry name" value="RNA_pol_sigma70_r4_t2"/>
</dbReference>
<dbReference type="InterPro" id="IPR036388">
    <property type="entry name" value="WH-like_DNA-bd_sf"/>
</dbReference>
<accession>A0A1X0N154</accession>
<dbReference type="InterPro" id="IPR014284">
    <property type="entry name" value="RNA_pol_sigma-70_dom"/>
</dbReference>
<evidence type="ECO:0000313" key="7">
    <source>
        <dbReference type="EMBL" id="ORC57225.1"/>
    </source>
</evidence>
<dbReference type="InterPro" id="IPR013324">
    <property type="entry name" value="RNA_pol_sigma_r3/r4-like"/>
</dbReference>
<dbReference type="SUPFAM" id="SSF88659">
    <property type="entry name" value="Sigma3 and sigma4 domains of RNA polymerase sigma factors"/>
    <property type="match status" value="1"/>
</dbReference>
<dbReference type="InterPro" id="IPR013325">
    <property type="entry name" value="RNA_pol_sigma_r2"/>
</dbReference>
<dbReference type="OrthoDB" id="9797134at2"/>
<keyword evidence="3" id="KW-0731">Sigma factor</keyword>
<dbReference type="InterPro" id="IPR007627">
    <property type="entry name" value="RNA_pol_sigma70_r2"/>
</dbReference>
<evidence type="ECO:0000259" key="5">
    <source>
        <dbReference type="Pfam" id="PF04542"/>
    </source>
</evidence>
<dbReference type="FunFam" id="1.10.1740.10:FF:000009">
    <property type="entry name" value="RNA polymerase sigma factor"/>
    <property type="match status" value="1"/>
</dbReference>
<keyword evidence="2" id="KW-0805">Transcription regulation</keyword>
<keyword evidence="4" id="KW-0804">Transcription</keyword>
<dbReference type="InterPro" id="IPR039425">
    <property type="entry name" value="RNA_pol_sigma-70-like"/>
</dbReference>